<dbReference type="InterPro" id="IPR011234">
    <property type="entry name" value="Fumarylacetoacetase-like_C"/>
</dbReference>
<accession>A0A431WRL6</accession>
<dbReference type="Pfam" id="PF01557">
    <property type="entry name" value="FAA_hydrolase"/>
    <property type="match status" value="1"/>
</dbReference>
<name>A0A431WRL6_9GAMM</name>
<organism evidence="3 4">
    <name type="scientific">Shewanella canadensis</name>
    <dbReference type="NCBI Taxonomy" id="271096"/>
    <lineage>
        <taxon>Bacteria</taxon>
        <taxon>Pseudomonadati</taxon>
        <taxon>Pseudomonadota</taxon>
        <taxon>Gammaproteobacteria</taxon>
        <taxon>Alteromonadales</taxon>
        <taxon>Shewanellaceae</taxon>
        <taxon>Shewanella</taxon>
    </lineage>
</organism>
<evidence type="ECO:0000256" key="1">
    <source>
        <dbReference type="ARBA" id="ARBA00022723"/>
    </source>
</evidence>
<protein>
    <submittedName>
        <fullName evidence="3">FAA hydrolase family protein</fullName>
    </submittedName>
</protein>
<evidence type="ECO:0000259" key="2">
    <source>
        <dbReference type="Pfam" id="PF01557"/>
    </source>
</evidence>
<dbReference type="SUPFAM" id="SSF56529">
    <property type="entry name" value="FAH"/>
    <property type="match status" value="1"/>
</dbReference>
<keyword evidence="3" id="KW-0378">Hydrolase</keyword>
<dbReference type="GO" id="GO:0046872">
    <property type="term" value="F:metal ion binding"/>
    <property type="evidence" value="ECO:0007669"/>
    <property type="project" value="UniProtKB-KW"/>
</dbReference>
<gene>
    <name evidence="3" type="ORF">EKG38_16065</name>
</gene>
<dbReference type="OrthoDB" id="9805307at2"/>
<sequence length="198" mass="21494">MNTVIVGNRVVTPSKVVCVGRNYVEHIEELNNEVPDDMVLFIKPNSAIADELLSFHHEAELCFLVEGGDFVAVGVGLDLTKRGLQSKLKAKGLPWERAKSFDGSAVISKFISIEAISDGLTFELSINDEPTQRGSIGLMMNKPLEILNEIQTFMSLVDGDIVMTGTPKGAGEVNAGDEFKVKLSDNGLTLTQASWRAL</sequence>
<comment type="caution">
    <text evidence="3">The sequence shown here is derived from an EMBL/GenBank/DDBJ whole genome shotgun (WGS) entry which is preliminary data.</text>
</comment>
<dbReference type="PANTHER" id="PTHR11820">
    <property type="entry name" value="ACYLPYRUVASE"/>
    <property type="match status" value="1"/>
</dbReference>
<dbReference type="RefSeq" id="WP_126521242.1">
    <property type="nucleotide sequence ID" value="NZ_RXNU01000008.1"/>
</dbReference>
<dbReference type="EMBL" id="RXNU01000008">
    <property type="protein sequence ID" value="RTR38077.1"/>
    <property type="molecule type" value="Genomic_DNA"/>
</dbReference>
<dbReference type="PANTHER" id="PTHR11820:SF7">
    <property type="entry name" value="ACYLPYRUVASE FAHD1, MITOCHONDRIAL"/>
    <property type="match status" value="1"/>
</dbReference>
<dbReference type="InterPro" id="IPR036663">
    <property type="entry name" value="Fumarylacetoacetase_C_sf"/>
</dbReference>
<keyword evidence="1" id="KW-0479">Metal-binding</keyword>
<feature type="domain" description="Fumarylacetoacetase-like C-terminal" evidence="2">
    <location>
        <begin position="75"/>
        <end position="185"/>
    </location>
</feature>
<dbReference type="AlphaFoldDB" id="A0A431WRL6"/>
<evidence type="ECO:0000313" key="4">
    <source>
        <dbReference type="Proteomes" id="UP000267448"/>
    </source>
</evidence>
<dbReference type="Gene3D" id="3.90.850.10">
    <property type="entry name" value="Fumarylacetoacetase-like, C-terminal domain"/>
    <property type="match status" value="1"/>
</dbReference>
<dbReference type="Proteomes" id="UP000267448">
    <property type="component" value="Unassembled WGS sequence"/>
</dbReference>
<reference evidence="3 4" key="1">
    <citation type="submission" date="2018-12" db="EMBL/GenBank/DDBJ databases">
        <authorList>
            <person name="Yu L."/>
        </authorList>
    </citation>
    <scope>NUCLEOTIDE SEQUENCE [LARGE SCALE GENOMIC DNA]</scope>
    <source>
        <strain evidence="3 4">HAW-EB2</strain>
    </source>
</reference>
<evidence type="ECO:0000313" key="3">
    <source>
        <dbReference type="EMBL" id="RTR38077.1"/>
    </source>
</evidence>
<keyword evidence="4" id="KW-1185">Reference proteome</keyword>
<dbReference type="GO" id="GO:0018773">
    <property type="term" value="F:acetylpyruvate hydrolase activity"/>
    <property type="evidence" value="ECO:0007669"/>
    <property type="project" value="TreeGrafter"/>
</dbReference>
<proteinExistence type="predicted"/>